<reference evidence="1" key="1">
    <citation type="submission" date="2022-01" db="EMBL/GenBank/DDBJ databases">
        <title>Genome sequnece data of strain Bradyrhizobium sp. nov.</title>
        <authorList>
            <person name="Zhang J."/>
        </authorList>
    </citation>
    <scope>NUCLEOTIDE SEQUENCE</scope>
    <source>
        <strain evidence="2">WYCCWR 12774</strain>
        <strain evidence="1">WYCCWR 13023</strain>
    </source>
</reference>
<organism evidence="1 4">
    <name type="scientific">Bradyrhizobium zhengyangense</name>
    <dbReference type="NCBI Taxonomy" id="2911009"/>
    <lineage>
        <taxon>Bacteria</taxon>
        <taxon>Pseudomonadati</taxon>
        <taxon>Pseudomonadota</taxon>
        <taxon>Alphaproteobacteria</taxon>
        <taxon>Hyphomicrobiales</taxon>
        <taxon>Nitrobacteraceae</taxon>
        <taxon>Bradyrhizobium</taxon>
    </lineage>
</organism>
<evidence type="ECO:0000313" key="3">
    <source>
        <dbReference type="Proteomes" id="UP001139012"/>
    </source>
</evidence>
<dbReference type="RefSeq" id="WP_237866855.1">
    <property type="nucleotide sequence ID" value="NZ_JAKLTY010000003.1"/>
</dbReference>
<dbReference type="EMBL" id="JAKLUA010000014">
    <property type="protein sequence ID" value="MCG2671449.1"/>
    <property type="molecule type" value="Genomic_DNA"/>
</dbReference>
<dbReference type="Proteomes" id="UP001139054">
    <property type="component" value="Unassembled WGS sequence"/>
</dbReference>
<evidence type="ECO:0000313" key="2">
    <source>
        <dbReference type="EMBL" id="MCG2671449.1"/>
    </source>
</evidence>
<dbReference type="EMBL" id="JAKLTY010000003">
    <property type="protein sequence ID" value="MCG2626000.1"/>
    <property type="molecule type" value="Genomic_DNA"/>
</dbReference>
<dbReference type="Proteomes" id="UP001139012">
    <property type="component" value="Unassembled WGS sequence"/>
</dbReference>
<sequence>MLSDSDIAMLCNIGQSIAFSDDRHGELFRLIADGYGRRMATPTSSPPRAKRP</sequence>
<comment type="caution">
    <text evidence="1">The sequence shown here is derived from an EMBL/GenBank/DDBJ whole genome shotgun (WGS) entry which is preliminary data.</text>
</comment>
<gene>
    <name evidence="2" type="ORF">L6637_31295</name>
    <name evidence="1" type="ORF">L6654_05105</name>
</gene>
<dbReference type="AlphaFoldDB" id="A0A9X1R6R6"/>
<accession>A0A9X1R6R6</accession>
<proteinExistence type="predicted"/>
<protein>
    <submittedName>
        <fullName evidence="1">Uncharacterized protein</fullName>
    </submittedName>
</protein>
<keyword evidence="3" id="KW-1185">Reference proteome</keyword>
<evidence type="ECO:0000313" key="1">
    <source>
        <dbReference type="EMBL" id="MCG2626000.1"/>
    </source>
</evidence>
<name>A0A9X1R6R6_9BRAD</name>
<evidence type="ECO:0000313" key="4">
    <source>
        <dbReference type="Proteomes" id="UP001139054"/>
    </source>
</evidence>